<dbReference type="EMBL" id="AP028910">
    <property type="protein sequence ID" value="BES90799.1"/>
    <property type="molecule type" value="Genomic_DNA"/>
</dbReference>
<organism evidence="2 3">
    <name type="scientific">Nesidiocoris tenuis</name>
    <dbReference type="NCBI Taxonomy" id="355587"/>
    <lineage>
        <taxon>Eukaryota</taxon>
        <taxon>Metazoa</taxon>
        <taxon>Ecdysozoa</taxon>
        <taxon>Arthropoda</taxon>
        <taxon>Hexapoda</taxon>
        <taxon>Insecta</taxon>
        <taxon>Pterygota</taxon>
        <taxon>Neoptera</taxon>
        <taxon>Paraneoptera</taxon>
        <taxon>Hemiptera</taxon>
        <taxon>Heteroptera</taxon>
        <taxon>Panheteroptera</taxon>
        <taxon>Cimicomorpha</taxon>
        <taxon>Miridae</taxon>
        <taxon>Dicyphina</taxon>
        <taxon>Nesidiocoris</taxon>
    </lineage>
</organism>
<keyword evidence="3" id="KW-1185">Reference proteome</keyword>
<reference evidence="2 3" key="1">
    <citation type="submission" date="2023-09" db="EMBL/GenBank/DDBJ databases">
        <title>Nesidiocoris tenuis whole genome shotgun sequence.</title>
        <authorList>
            <person name="Shibata T."/>
            <person name="Shimoda M."/>
            <person name="Kobayashi T."/>
            <person name="Uehara T."/>
        </authorList>
    </citation>
    <scope>NUCLEOTIDE SEQUENCE [LARGE SCALE GENOMIC DNA]</scope>
    <source>
        <strain evidence="2 3">Japan</strain>
    </source>
</reference>
<sequence>MLHPPAPPALGPHRIRNSDLEYSPRSRFSSSPNRSLITPALPNLLASSDIPQRPPEPDRPSLSAIAILRQTLSVFDLYLPARRTPPGPIASAPDIG</sequence>
<evidence type="ECO:0000256" key="1">
    <source>
        <dbReference type="SAM" id="MobiDB-lite"/>
    </source>
</evidence>
<feature type="compositionally biased region" description="Pro residues" evidence="1">
    <location>
        <begin position="1"/>
        <end position="10"/>
    </location>
</feature>
<accession>A0ABN7AHF2</accession>
<feature type="compositionally biased region" description="Low complexity" evidence="1">
    <location>
        <begin position="25"/>
        <end position="35"/>
    </location>
</feature>
<feature type="region of interest" description="Disordered" evidence="1">
    <location>
        <begin position="1"/>
        <end position="35"/>
    </location>
</feature>
<name>A0ABN7AHF2_9HEMI</name>
<proteinExistence type="predicted"/>
<protein>
    <submittedName>
        <fullName evidence="2">Uncharacterized protein</fullName>
    </submittedName>
</protein>
<gene>
    <name evidence="2" type="ORF">NTJ_03607</name>
</gene>
<evidence type="ECO:0000313" key="2">
    <source>
        <dbReference type="EMBL" id="BES90799.1"/>
    </source>
</evidence>
<evidence type="ECO:0000313" key="3">
    <source>
        <dbReference type="Proteomes" id="UP001307889"/>
    </source>
</evidence>
<dbReference type="Proteomes" id="UP001307889">
    <property type="component" value="Chromosome 2"/>
</dbReference>